<feature type="transmembrane region" description="Helical" evidence="18">
    <location>
        <begin position="684"/>
        <end position="705"/>
    </location>
</feature>
<dbReference type="InterPro" id="IPR006068">
    <property type="entry name" value="ATPase_P-typ_cation-transptr_C"/>
</dbReference>
<evidence type="ECO:0000256" key="16">
    <source>
        <dbReference type="ARBA" id="ARBA00023136"/>
    </source>
</evidence>
<dbReference type="SUPFAM" id="SSF81660">
    <property type="entry name" value="Metal cation-transporting ATPase, ATP-binding domain N"/>
    <property type="match status" value="1"/>
</dbReference>
<dbReference type="InterPro" id="IPR044492">
    <property type="entry name" value="P_typ_ATPase_HD_dom"/>
</dbReference>
<feature type="transmembrane region" description="Helical" evidence="18">
    <location>
        <begin position="46"/>
        <end position="72"/>
    </location>
</feature>
<feature type="transmembrane region" description="Helical" evidence="18">
    <location>
        <begin position="657"/>
        <end position="678"/>
    </location>
</feature>
<evidence type="ECO:0000256" key="15">
    <source>
        <dbReference type="ARBA" id="ARBA00023065"/>
    </source>
</evidence>
<organism evidence="20 21">
    <name type="scientific">Candidatus Geothrix skivensis</name>
    <dbReference type="NCBI Taxonomy" id="2954439"/>
    <lineage>
        <taxon>Bacteria</taxon>
        <taxon>Pseudomonadati</taxon>
        <taxon>Acidobacteriota</taxon>
        <taxon>Holophagae</taxon>
        <taxon>Holophagales</taxon>
        <taxon>Holophagaceae</taxon>
        <taxon>Geothrix</taxon>
    </lineage>
</organism>
<evidence type="ECO:0000256" key="14">
    <source>
        <dbReference type="ARBA" id="ARBA00023008"/>
    </source>
</evidence>
<protein>
    <recommendedName>
        <fullName evidence="3">P-type Cu(+) transporter</fullName>
        <ecNumber evidence="3">7.2.2.8</ecNumber>
    </recommendedName>
</protein>
<dbReference type="SFLD" id="SFLDG00002">
    <property type="entry name" value="C1.7:_P-type_atpase_like"/>
    <property type="match status" value="1"/>
</dbReference>
<dbReference type="GO" id="GO:1990573">
    <property type="term" value="P:potassium ion import across plasma membrane"/>
    <property type="evidence" value="ECO:0007669"/>
    <property type="project" value="TreeGrafter"/>
</dbReference>
<dbReference type="Pfam" id="PF00122">
    <property type="entry name" value="E1-E2_ATPase"/>
    <property type="match status" value="1"/>
</dbReference>
<dbReference type="PROSITE" id="PS00154">
    <property type="entry name" value="ATPASE_E1_E2"/>
    <property type="match status" value="1"/>
</dbReference>
<feature type="transmembrane region" description="Helical" evidence="18">
    <location>
        <begin position="78"/>
        <end position="94"/>
    </location>
</feature>
<dbReference type="Proteomes" id="UP000886657">
    <property type="component" value="Unassembled WGS sequence"/>
</dbReference>
<evidence type="ECO:0000256" key="9">
    <source>
        <dbReference type="ARBA" id="ARBA00022796"/>
    </source>
</evidence>
<feature type="domain" description="Cation-transporting P-type ATPase N-terminal" evidence="19">
    <location>
        <begin position="9"/>
        <end position="74"/>
    </location>
</feature>
<keyword evidence="8" id="KW-0547">Nucleotide-binding</keyword>
<accession>A0A9D7SIZ2</accession>
<dbReference type="GO" id="GO:0046872">
    <property type="term" value="F:metal ion binding"/>
    <property type="evidence" value="ECO:0007669"/>
    <property type="project" value="UniProtKB-KW"/>
</dbReference>
<comment type="similarity">
    <text evidence="2">Belongs to the cation transport ATPase (P-type) (TC 3.A.3) family. Type IIA subfamily.</text>
</comment>
<keyword evidence="14" id="KW-0186">Copper</keyword>
<gene>
    <name evidence="20" type="ORF">IPP58_14450</name>
</gene>
<keyword evidence="9" id="KW-0187">Copper transport</keyword>
<comment type="caution">
    <text evidence="20">The sequence shown here is derived from an EMBL/GenBank/DDBJ whole genome shotgun (WGS) entry which is preliminary data.</text>
</comment>
<evidence type="ECO:0000256" key="1">
    <source>
        <dbReference type="ARBA" id="ARBA00004127"/>
    </source>
</evidence>
<dbReference type="GO" id="GO:0005524">
    <property type="term" value="F:ATP binding"/>
    <property type="evidence" value="ECO:0007669"/>
    <property type="project" value="UniProtKB-KW"/>
</dbReference>
<evidence type="ECO:0000256" key="2">
    <source>
        <dbReference type="ARBA" id="ARBA00005675"/>
    </source>
</evidence>
<dbReference type="PRINTS" id="PR00120">
    <property type="entry name" value="HATPASE"/>
</dbReference>
<dbReference type="SUPFAM" id="SSF56784">
    <property type="entry name" value="HAD-like"/>
    <property type="match status" value="1"/>
</dbReference>
<keyword evidence="7" id="KW-0479">Metal-binding</keyword>
<dbReference type="NCBIfam" id="TIGR01494">
    <property type="entry name" value="ATPase_P-type"/>
    <property type="match status" value="2"/>
</dbReference>
<dbReference type="SFLD" id="SFLDF00027">
    <property type="entry name" value="p-type_atpase"/>
    <property type="match status" value="1"/>
</dbReference>
<name>A0A9D7SIZ2_9BACT</name>
<dbReference type="InterPro" id="IPR023299">
    <property type="entry name" value="ATPase_P-typ_cyto_dom_N"/>
</dbReference>
<keyword evidence="13 18" id="KW-1133">Transmembrane helix</keyword>
<dbReference type="PRINTS" id="PR00119">
    <property type="entry name" value="CATATPASE"/>
</dbReference>
<evidence type="ECO:0000256" key="13">
    <source>
        <dbReference type="ARBA" id="ARBA00022989"/>
    </source>
</evidence>
<evidence type="ECO:0000256" key="4">
    <source>
        <dbReference type="ARBA" id="ARBA00022448"/>
    </source>
</evidence>
<dbReference type="GO" id="GO:0016887">
    <property type="term" value="F:ATP hydrolysis activity"/>
    <property type="evidence" value="ECO:0007669"/>
    <property type="project" value="InterPro"/>
</dbReference>
<keyword evidence="16 18" id="KW-0472">Membrane</keyword>
<dbReference type="GO" id="GO:0005886">
    <property type="term" value="C:plasma membrane"/>
    <property type="evidence" value="ECO:0007669"/>
    <property type="project" value="TreeGrafter"/>
</dbReference>
<comment type="subcellular location">
    <subcellularLocation>
        <location evidence="1">Endomembrane system</location>
        <topology evidence="1">Multi-pass membrane protein</topology>
    </subcellularLocation>
</comment>
<dbReference type="InterPro" id="IPR023298">
    <property type="entry name" value="ATPase_P-typ_TM_dom_sf"/>
</dbReference>
<evidence type="ECO:0000256" key="11">
    <source>
        <dbReference type="ARBA" id="ARBA00022842"/>
    </source>
</evidence>
<dbReference type="GO" id="GO:0006883">
    <property type="term" value="P:intracellular sodium ion homeostasis"/>
    <property type="evidence" value="ECO:0007669"/>
    <property type="project" value="TreeGrafter"/>
</dbReference>
<evidence type="ECO:0000256" key="5">
    <source>
        <dbReference type="ARBA" id="ARBA00022553"/>
    </source>
</evidence>
<dbReference type="GO" id="GO:0036376">
    <property type="term" value="P:sodium ion export across plasma membrane"/>
    <property type="evidence" value="ECO:0007669"/>
    <property type="project" value="TreeGrafter"/>
</dbReference>
<keyword evidence="15" id="KW-0406">Ion transport</keyword>
<dbReference type="FunFam" id="2.70.150.10:FF:000160">
    <property type="entry name" value="Sarcoplasmic/endoplasmic reticulum calcium ATPase 1"/>
    <property type="match status" value="1"/>
</dbReference>
<keyword evidence="11" id="KW-0460">Magnesium</keyword>
<evidence type="ECO:0000256" key="3">
    <source>
        <dbReference type="ARBA" id="ARBA00012517"/>
    </source>
</evidence>
<dbReference type="GO" id="GO:0012505">
    <property type="term" value="C:endomembrane system"/>
    <property type="evidence" value="ECO:0007669"/>
    <property type="project" value="UniProtKB-SubCell"/>
</dbReference>
<dbReference type="Gene3D" id="3.40.50.1000">
    <property type="entry name" value="HAD superfamily/HAD-like"/>
    <property type="match status" value="1"/>
</dbReference>
<dbReference type="InterPro" id="IPR001757">
    <property type="entry name" value="P_typ_ATPase"/>
</dbReference>
<dbReference type="SUPFAM" id="SSF81665">
    <property type="entry name" value="Calcium ATPase, transmembrane domain M"/>
    <property type="match status" value="1"/>
</dbReference>
<dbReference type="Pfam" id="PF00689">
    <property type="entry name" value="Cation_ATPase_C"/>
    <property type="match status" value="1"/>
</dbReference>
<evidence type="ECO:0000256" key="6">
    <source>
        <dbReference type="ARBA" id="ARBA00022692"/>
    </source>
</evidence>
<dbReference type="Gene3D" id="1.20.1110.10">
    <property type="entry name" value="Calcium-transporting ATPase, transmembrane domain"/>
    <property type="match status" value="2"/>
</dbReference>
<dbReference type="SFLD" id="SFLDS00003">
    <property type="entry name" value="Haloacid_Dehalogenase"/>
    <property type="match status" value="1"/>
</dbReference>
<dbReference type="InterPro" id="IPR023214">
    <property type="entry name" value="HAD_sf"/>
</dbReference>
<keyword evidence="4" id="KW-0813">Transport</keyword>
<feature type="transmembrane region" description="Helical" evidence="18">
    <location>
        <begin position="274"/>
        <end position="304"/>
    </location>
</feature>
<feature type="transmembrane region" description="Helical" evidence="18">
    <location>
        <begin position="240"/>
        <end position="262"/>
    </location>
</feature>
<dbReference type="PANTHER" id="PTHR43294:SF20">
    <property type="entry name" value="P-TYPE ATPASE"/>
    <property type="match status" value="1"/>
</dbReference>
<keyword evidence="6 18" id="KW-0812">Transmembrane</keyword>
<keyword evidence="5" id="KW-0597">Phosphoprotein</keyword>
<dbReference type="InterPro" id="IPR050510">
    <property type="entry name" value="Cation_transp_ATPase_P-type"/>
</dbReference>
<dbReference type="GO" id="GO:1902600">
    <property type="term" value="P:proton transmembrane transport"/>
    <property type="evidence" value="ECO:0007669"/>
    <property type="project" value="TreeGrafter"/>
</dbReference>
<dbReference type="Gene3D" id="3.40.1110.10">
    <property type="entry name" value="Calcium-transporting ATPase, cytoplasmic domain N"/>
    <property type="match status" value="1"/>
</dbReference>
<evidence type="ECO:0000259" key="19">
    <source>
        <dbReference type="SMART" id="SM00831"/>
    </source>
</evidence>
<evidence type="ECO:0000313" key="20">
    <source>
        <dbReference type="EMBL" id="MBK9797661.1"/>
    </source>
</evidence>
<feature type="transmembrane region" description="Helical" evidence="18">
    <location>
        <begin position="726"/>
        <end position="752"/>
    </location>
</feature>
<dbReference type="EC" id="7.2.2.8" evidence="3"/>
<feature type="transmembrane region" description="Helical" evidence="18">
    <location>
        <begin position="797"/>
        <end position="816"/>
    </location>
</feature>
<evidence type="ECO:0000256" key="7">
    <source>
        <dbReference type="ARBA" id="ARBA00022723"/>
    </source>
</evidence>
<comment type="catalytic activity">
    <reaction evidence="17">
        <text>Cu(+)(in) + ATP + H2O = Cu(+)(out) + ADP + phosphate + H(+)</text>
        <dbReference type="Rhea" id="RHEA:25792"/>
        <dbReference type="ChEBI" id="CHEBI:15377"/>
        <dbReference type="ChEBI" id="CHEBI:15378"/>
        <dbReference type="ChEBI" id="CHEBI:30616"/>
        <dbReference type="ChEBI" id="CHEBI:43474"/>
        <dbReference type="ChEBI" id="CHEBI:49552"/>
        <dbReference type="ChEBI" id="CHEBI:456216"/>
        <dbReference type="EC" id="7.2.2.8"/>
    </reaction>
</comment>
<evidence type="ECO:0000313" key="21">
    <source>
        <dbReference type="Proteomes" id="UP000886657"/>
    </source>
</evidence>
<dbReference type="InterPro" id="IPR059000">
    <property type="entry name" value="ATPase_P-type_domA"/>
</dbReference>
<dbReference type="FunFam" id="3.40.50.1000:FF:000144">
    <property type="entry name" value="copper-transporting ATPase 1 isoform X2"/>
    <property type="match status" value="1"/>
</dbReference>
<evidence type="ECO:0000256" key="18">
    <source>
        <dbReference type="SAM" id="Phobius"/>
    </source>
</evidence>
<dbReference type="InterPro" id="IPR018303">
    <property type="entry name" value="ATPase_P-typ_P_site"/>
</dbReference>
<evidence type="ECO:0000256" key="10">
    <source>
        <dbReference type="ARBA" id="ARBA00022840"/>
    </source>
</evidence>
<evidence type="ECO:0000256" key="17">
    <source>
        <dbReference type="ARBA" id="ARBA00049289"/>
    </source>
</evidence>
<dbReference type="Pfam" id="PF00690">
    <property type="entry name" value="Cation_ATPase_N"/>
    <property type="match status" value="1"/>
</dbReference>
<dbReference type="AlphaFoldDB" id="A0A9D7SIZ2"/>
<feature type="transmembrane region" description="Helical" evidence="18">
    <location>
        <begin position="764"/>
        <end position="785"/>
    </location>
</feature>
<dbReference type="GO" id="GO:0030007">
    <property type="term" value="P:intracellular potassium ion homeostasis"/>
    <property type="evidence" value="ECO:0007669"/>
    <property type="project" value="TreeGrafter"/>
</dbReference>
<dbReference type="GO" id="GO:0005391">
    <property type="term" value="F:P-type sodium:potassium-exchanging transporter activity"/>
    <property type="evidence" value="ECO:0007669"/>
    <property type="project" value="TreeGrafter"/>
</dbReference>
<feature type="transmembrane region" description="Helical" evidence="18">
    <location>
        <begin position="822"/>
        <end position="847"/>
    </location>
</feature>
<sequence length="868" mass="93124">MTDDNQSPRVAGLGLEAFTGLTEQEALLRLAQEGPNELPSRENRGLLAIVWEVVREPMFILLVAAGTLYLLMGEPKDALMLLGFVFVVMGITIVQERKTEHALEALRDLSSPRALVIRAGQQLRIAGREVVPGDFAIVAEGDRVPADALLRASINLSVDESLLTGESVPVRKTASAEAKALDVPGGDDLPSLFSGTLVTAGQGVVEVISTGLQTELGKIGKALQAVVPETTFLQKETGRLVRILAIVGLCACALVVIVFALTRGGGVAVWKQGLLAGITLAMAILPEEFPVILTVFLALGAWRISRSRVLTRRMPAIESLGSATVLCVDKTGTLTLNQMTLKCLDVEGHSEDLAAAGTELPEPVHALMEYAILASRKDPFDPMERALHEAGKRWLMETEHLHPDWTLLKEYPLTPELLAVSQAWTSGTDEVTVATKGAPEAVAELCHLSDDRRARLKEEVMALASKGLRVLGVAQGRYKADGLPDAHHDLELAFIGLLGLEDPVRPTVPAAVAECRTAGIRVIMITGDYPATAESIARQAGIADPDKVLSGSDLKQMSEGELADRIREVNVFARVVPEQKLRIVNALKANGEVVAMTGDGVNDAPALKAAHIGVAMGGRGTDVAREAASLVLLDDDFTSIVAAVKLGRRIFDNIRKAVAFTFAVHVPIAGLSMLPVFIPGWPLLLLPIHIVFLELVIDPSCSLIFEAEEAEPDVMQRPPRATDERLFSLKSIGLALLQGFTALTACLVVYLVARPLRGDDAARALTFAALVVSFVAIILANRSWTYSILGSLTRPNTALWWVLGGTGVFLALALYLPTVQRFFHFAAVRGVDLLLACAAGFVSILWFEVVKLVRRRGSPRAIADAPSN</sequence>
<dbReference type="SUPFAM" id="SSF81653">
    <property type="entry name" value="Calcium ATPase, transduction domain A"/>
    <property type="match status" value="1"/>
</dbReference>
<dbReference type="InterPro" id="IPR004014">
    <property type="entry name" value="ATPase_P-typ_cation-transptr_N"/>
</dbReference>
<dbReference type="PANTHER" id="PTHR43294">
    <property type="entry name" value="SODIUM/POTASSIUM-TRANSPORTING ATPASE SUBUNIT ALPHA"/>
    <property type="match status" value="1"/>
</dbReference>
<dbReference type="InterPro" id="IPR008250">
    <property type="entry name" value="ATPase_P-typ_transduc_dom_A_sf"/>
</dbReference>
<proteinExistence type="inferred from homology"/>
<dbReference type="EMBL" id="JADKIO010000011">
    <property type="protein sequence ID" value="MBK9797661.1"/>
    <property type="molecule type" value="Genomic_DNA"/>
</dbReference>
<reference evidence="20" key="1">
    <citation type="submission" date="2020-10" db="EMBL/GenBank/DDBJ databases">
        <title>Connecting structure to function with the recovery of over 1000 high-quality activated sludge metagenome-assembled genomes encoding full-length rRNA genes using long-read sequencing.</title>
        <authorList>
            <person name="Singleton C.M."/>
            <person name="Petriglieri F."/>
            <person name="Kristensen J.M."/>
            <person name="Kirkegaard R.H."/>
            <person name="Michaelsen T.Y."/>
            <person name="Andersen M.H."/>
            <person name="Karst S.M."/>
            <person name="Dueholm M.S."/>
            <person name="Nielsen P.H."/>
            <person name="Albertsen M."/>
        </authorList>
    </citation>
    <scope>NUCLEOTIDE SEQUENCE</scope>
    <source>
        <strain evidence="20">Skiv_18-Q3-R9-52_MAXAC.067</strain>
    </source>
</reference>
<dbReference type="Gene3D" id="2.70.150.10">
    <property type="entry name" value="Calcium-transporting ATPase, cytoplasmic transduction domain A"/>
    <property type="match status" value="1"/>
</dbReference>
<dbReference type="InterPro" id="IPR036412">
    <property type="entry name" value="HAD-like_sf"/>
</dbReference>
<evidence type="ECO:0000256" key="8">
    <source>
        <dbReference type="ARBA" id="ARBA00022741"/>
    </source>
</evidence>
<dbReference type="GO" id="GO:0140581">
    <property type="term" value="F:P-type monovalent copper transporter activity"/>
    <property type="evidence" value="ECO:0007669"/>
    <property type="project" value="UniProtKB-EC"/>
</dbReference>
<dbReference type="SMART" id="SM00831">
    <property type="entry name" value="Cation_ATPase_N"/>
    <property type="match status" value="1"/>
</dbReference>
<keyword evidence="12" id="KW-1278">Translocase</keyword>
<dbReference type="Pfam" id="PF00702">
    <property type="entry name" value="Hydrolase"/>
    <property type="match status" value="1"/>
</dbReference>
<keyword evidence="10" id="KW-0067">ATP-binding</keyword>
<evidence type="ECO:0000256" key="12">
    <source>
        <dbReference type="ARBA" id="ARBA00022967"/>
    </source>
</evidence>